<proteinExistence type="predicted"/>
<dbReference type="AlphaFoldDB" id="A0ABD5W7S8"/>
<organism evidence="1 2">
    <name type="scientific">Halovenus salina</name>
    <dbReference type="NCBI Taxonomy" id="1510225"/>
    <lineage>
        <taxon>Archaea</taxon>
        <taxon>Methanobacteriati</taxon>
        <taxon>Methanobacteriota</taxon>
        <taxon>Stenosarchaea group</taxon>
        <taxon>Halobacteria</taxon>
        <taxon>Halobacteriales</taxon>
        <taxon>Haloarculaceae</taxon>
        <taxon>Halovenus</taxon>
    </lineage>
</organism>
<dbReference type="RefSeq" id="WP_267162409.1">
    <property type="nucleotide sequence ID" value="NZ_CP112972.1"/>
</dbReference>
<evidence type="ECO:0000313" key="1">
    <source>
        <dbReference type="EMBL" id="MFC7059625.1"/>
    </source>
</evidence>
<dbReference type="EMBL" id="JBHSZI010000001">
    <property type="protein sequence ID" value="MFC7059625.1"/>
    <property type="molecule type" value="Genomic_DNA"/>
</dbReference>
<dbReference type="GeneID" id="76631804"/>
<keyword evidence="2" id="KW-1185">Reference proteome</keyword>
<protein>
    <submittedName>
        <fullName evidence="1">Uncharacterized protein</fullName>
    </submittedName>
</protein>
<dbReference type="Proteomes" id="UP001596445">
    <property type="component" value="Unassembled WGS sequence"/>
</dbReference>
<comment type="caution">
    <text evidence="1">The sequence shown here is derived from an EMBL/GenBank/DDBJ whole genome shotgun (WGS) entry which is preliminary data.</text>
</comment>
<name>A0ABD5W7S8_9EURY</name>
<accession>A0ABD5W7S8</accession>
<gene>
    <name evidence="1" type="ORF">ACFQQG_17340</name>
</gene>
<evidence type="ECO:0000313" key="2">
    <source>
        <dbReference type="Proteomes" id="UP001596445"/>
    </source>
</evidence>
<reference evidence="1 2" key="1">
    <citation type="journal article" date="2019" name="Int. J. Syst. Evol. Microbiol.">
        <title>The Global Catalogue of Microorganisms (GCM) 10K type strain sequencing project: providing services to taxonomists for standard genome sequencing and annotation.</title>
        <authorList>
            <consortium name="The Broad Institute Genomics Platform"/>
            <consortium name="The Broad Institute Genome Sequencing Center for Infectious Disease"/>
            <person name="Wu L."/>
            <person name="Ma J."/>
        </authorList>
    </citation>
    <scope>NUCLEOTIDE SEQUENCE [LARGE SCALE GENOMIC DNA]</scope>
    <source>
        <strain evidence="1 2">JCM 30072</strain>
    </source>
</reference>
<sequence length="46" mass="5407">MAYPQPVPSLTEDDFDHLRSEMDEFEVPEEMEDDLAQHREALQEDA</sequence>